<dbReference type="RefSeq" id="XP_022672806.1">
    <property type="nucleotide sequence ID" value="XM_022817071.1"/>
</dbReference>
<evidence type="ECO:0000259" key="5">
    <source>
        <dbReference type="SMART" id="SM01273"/>
    </source>
</evidence>
<dbReference type="AlphaFoldDB" id="A0A7M7KVX4"/>
<dbReference type="GO" id="GO:0003723">
    <property type="term" value="F:RNA binding"/>
    <property type="evidence" value="ECO:0007669"/>
    <property type="project" value="TreeGrafter"/>
</dbReference>
<feature type="compositionally biased region" description="Basic and acidic residues" evidence="4">
    <location>
        <begin position="74"/>
        <end position="83"/>
    </location>
</feature>
<dbReference type="Proteomes" id="UP000594260">
    <property type="component" value="Unplaced"/>
</dbReference>
<dbReference type="InterPro" id="IPR015362">
    <property type="entry name" value="WIBG_mago-bd"/>
</dbReference>
<protein>
    <recommendedName>
        <fullName evidence="2">Partner of Y14 and mago</fullName>
    </recommendedName>
</protein>
<dbReference type="SMART" id="SM01273">
    <property type="entry name" value="Mago-bind"/>
    <property type="match status" value="1"/>
</dbReference>
<evidence type="ECO:0000256" key="1">
    <source>
        <dbReference type="ARBA" id="ARBA00009394"/>
    </source>
</evidence>
<dbReference type="Pfam" id="PF09282">
    <property type="entry name" value="Mago-bind"/>
    <property type="match status" value="1"/>
</dbReference>
<dbReference type="OMA" id="IPGCADS"/>
<dbReference type="FunCoup" id="A0A7M7KVX4">
    <property type="interactions" value="1174"/>
</dbReference>
<dbReference type="SUPFAM" id="SSF101931">
    <property type="entry name" value="Pym (Within the bgcn gene intron protein, WIBG), N-terminal domain"/>
    <property type="match status" value="1"/>
</dbReference>
<evidence type="ECO:0000256" key="2">
    <source>
        <dbReference type="ARBA" id="ARBA00018898"/>
    </source>
</evidence>
<organism evidence="6 7">
    <name type="scientific">Varroa destructor</name>
    <name type="common">Honeybee mite</name>
    <dbReference type="NCBI Taxonomy" id="109461"/>
    <lineage>
        <taxon>Eukaryota</taxon>
        <taxon>Metazoa</taxon>
        <taxon>Ecdysozoa</taxon>
        <taxon>Arthropoda</taxon>
        <taxon>Chelicerata</taxon>
        <taxon>Arachnida</taxon>
        <taxon>Acari</taxon>
        <taxon>Parasitiformes</taxon>
        <taxon>Mesostigmata</taxon>
        <taxon>Gamasina</taxon>
        <taxon>Dermanyssoidea</taxon>
        <taxon>Varroidae</taxon>
        <taxon>Varroa</taxon>
    </lineage>
</organism>
<dbReference type="GeneID" id="111255279"/>
<dbReference type="CTD" id="37780"/>
<keyword evidence="3" id="KW-0175">Coiled coil</keyword>
<evidence type="ECO:0000313" key="6">
    <source>
        <dbReference type="EnsemblMetazoa" id="XP_022672806"/>
    </source>
</evidence>
<dbReference type="GO" id="GO:0005737">
    <property type="term" value="C:cytoplasm"/>
    <property type="evidence" value="ECO:0007669"/>
    <property type="project" value="TreeGrafter"/>
</dbReference>
<dbReference type="InterPro" id="IPR036348">
    <property type="entry name" value="WIBG_N_sf"/>
</dbReference>
<dbReference type="OrthoDB" id="21625at2759"/>
<proteinExistence type="inferred from homology"/>
<dbReference type="PANTHER" id="PTHR22959">
    <property type="entry name" value="PYM PROTEIN"/>
    <property type="match status" value="1"/>
</dbReference>
<feature type="region of interest" description="Disordered" evidence="4">
    <location>
        <begin position="41"/>
        <end position="125"/>
    </location>
</feature>
<feature type="compositionally biased region" description="Low complexity" evidence="4">
    <location>
        <begin position="109"/>
        <end position="118"/>
    </location>
</feature>
<name>A0A7M7KVX4_VARDE</name>
<dbReference type="GO" id="GO:0035145">
    <property type="term" value="C:exon-exon junction complex"/>
    <property type="evidence" value="ECO:0007669"/>
    <property type="project" value="TreeGrafter"/>
</dbReference>
<keyword evidence="7" id="KW-1185">Reference proteome</keyword>
<comment type="similarity">
    <text evidence="1">Belongs to the pym family.</text>
</comment>
<dbReference type="InParanoid" id="A0A7M7KVX4"/>
<accession>A0A7M7KVX4</accession>
<dbReference type="PANTHER" id="PTHR22959:SF0">
    <property type="entry name" value="PARTNER OF Y14 AND MAGO"/>
    <property type="match status" value="1"/>
</dbReference>
<evidence type="ECO:0000256" key="3">
    <source>
        <dbReference type="SAM" id="Coils"/>
    </source>
</evidence>
<dbReference type="InterPro" id="IPR039333">
    <property type="entry name" value="PYM1"/>
</dbReference>
<feature type="domain" description="WIBG Mago-binding" evidence="5">
    <location>
        <begin position="18"/>
        <end position="44"/>
    </location>
</feature>
<feature type="compositionally biased region" description="Basic residues" evidence="4">
    <location>
        <begin position="98"/>
        <end position="107"/>
    </location>
</feature>
<dbReference type="KEGG" id="vde:111255279"/>
<sequence length="225" mass="25532">MTTASRILCSQIYATDENGSYIPASQRPDGTWRKARRVKEGYIPQDEVPKYESRGRQLARAMKPEFPPGLTQAEIEKQKRKQWELANPELAKAQNGNSKKKKNKKKSSQQDNNNSCSKENNVDGVHESRSIEALEEGILTLGIRGDETSVVTLDDNGTEKPSDLTKRLRALRKKIREIDSLQERIDNGECQPNKEQTDKVQRKADIENEIRALEIQQQELTAQAS</sequence>
<evidence type="ECO:0000313" key="7">
    <source>
        <dbReference type="Proteomes" id="UP000594260"/>
    </source>
</evidence>
<evidence type="ECO:0000256" key="4">
    <source>
        <dbReference type="SAM" id="MobiDB-lite"/>
    </source>
</evidence>
<dbReference type="GO" id="GO:1903259">
    <property type="term" value="P:exon-exon junction complex disassembly"/>
    <property type="evidence" value="ECO:0007669"/>
    <property type="project" value="InterPro"/>
</dbReference>
<reference evidence="6" key="1">
    <citation type="submission" date="2021-01" db="UniProtKB">
        <authorList>
            <consortium name="EnsemblMetazoa"/>
        </authorList>
    </citation>
    <scope>IDENTIFICATION</scope>
</reference>
<dbReference type="EnsemblMetazoa" id="XM_022817071">
    <property type="protein sequence ID" value="XP_022672806"/>
    <property type="gene ID" value="LOC111255279"/>
</dbReference>
<feature type="coiled-coil region" evidence="3">
    <location>
        <begin position="171"/>
        <end position="223"/>
    </location>
</feature>